<dbReference type="GO" id="GO:0008408">
    <property type="term" value="F:3'-5' exonuclease activity"/>
    <property type="evidence" value="ECO:0007669"/>
    <property type="project" value="TreeGrafter"/>
</dbReference>
<accession>A0A7W4UWT9</accession>
<proteinExistence type="predicted"/>
<organism evidence="5 6">
    <name type="scientific">Leifsonia aquatica</name>
    <name type="common">Corynebacterium aquaticum</name>
    <dbReference type="NCBI Taxonomy" id="144185"/>
    <lineage>
        <taxon>Bacteria</taxon>
        <taxon>Bacillati</taxon>
        <taxon>Actinomycetota</taxon>
        <taxon>Actinomycetes</taxon>
        <taxon>Micrococcales</taxon>
        <taxon>Microbacteriaceae</taxon>
        <taxon>Leifsonia</taxon>
    </lineage>
</organism>
<evidence type="ECO:0000313" key="5">
    <source>
        <dbReference type="EMBL" id="MBB2967218.1"/>
    </source>
</evidence>
<dbReference type="RefSeq" id="WP_021763772.1">
    <property type="nucleotide sequence ID" value="NZ_JACHVP010000001.1"/>
</dbReference>
<keyword evidence="1" id="KW-0540">Nuclease</keyword>
<dbReference type="Pfam" id="PF00533">
    <property type="entry name" value="BRCT"/>
    <property type="match status" value="1"/>
</dbReference>
<dbReference type="Gene3D" id="3.30.420.10">
    <property type="entry name" value="Ribonuclease H-like superfamily/Ribonuclease H"/>
    <property type="match status" value="1"/>
</dbReference>
<dbReference type="FunFam" id="3.30.420.10:FF:000045">
    <property type="entry name" value="3'-5' exonuclease DinG"/>
    <property type="match status" value="1"/>
</dbReference>
<dbReference type="InterPro" id="IPR012337">
    <property type="entry name" value="RNaseH-like_sf"/>
</dbReference>
<dbReference type="SMART" id="SM00479">
    <property type="entry name" value="EXOIII"/>
    <property type="match status" value="1"/>
</dbReference>
<dbReference type="InterPro" id="IPR013520">
    <property type="entry name" value="Ribonucl_H"/>
</dbReference>
<dbReference type="Proteomes" id="UP000538196">
    <property type="component" value="Unassembled WGS sequence"/>
</dbReference>
<evidence type="ECO:0000313" key="6">
    <source>
        <dbReference type="Proteomes" id="UP000538196"/>
    </source>
</evidence>
<name>A0A7W4UWT9_LEIAQ</name>
<dbReference type="InterPro" id="IPR001357">
    <property type="entry name" value="BRCT_dom"/>
</dbReference>
<keyword evidence="6" id="KW-1185">Reference proteome</keyword>
<gene>
    <name evidence="5" type="ORF">FHX33_001950</name>
</gene>
<dbReference type="GO" id="GO:0003676">
    <property type="term" value="F:nucleic acid binding"/>
    <property type="evidence" value="ECO:0007669"/>
    <property type="project" value="InterPro"/>
</dbReference>
<dbReference type="CDD" id="cd06127">
    <property type="entry name" value="DEDDh"/>
    <property type="match status" value="1"/>
</dbReference>
<dbReference type="Pfam" id="PF00929">
    <property type="entry name" value="RNase_T"/>
    <property type="match status" value="1"/>
</dbReference>
<dbReference type="EC" id="2.7.7.7" evidence="5"/>
<evidence type="ECO:0000256" key="3">
    <source>
        <dbReference type="ARBA" id="ARBA00022839"/>
    </source>
</evidence>
<dbReference type="InterPro" id="IPR036397">
    <property type="entry name" value="RNaseH_sf"/>
</dbReference>
<dbReference type="Gene3D" id="3.40.50.10190">
    <property type="entry name" value="BRCT domain"/>
    <property type="match status" value="1"/>
</dbReference>
<dbReference type="GO" id="GO:0003887">
    <property type="term" value="F:DNA-directed DNA polymerase activity"/>
    <property type="evidence" value="ECO:0007669"/>
    <property type="project" value="UniProtKB-EC"/>
</dbReference>
<evidence type="ECO:0000256" key="2">
    <source>
        <dbReference type="ARBA" id="ARBA00022801"/>
    </source>
</evidence>
<dbReference type="PANTHER" id="PTHR30231">
    <property type="entry name" value="DNA POLYMERASE III SUBUNIT EPSILON"/>
    <property type="match status" value="1"/>
</dbReference>
<keyword evidence="3" id="KW-0269">Exonuclease</keyword>
<evidence type="ECO:0000256" key="1">
    <source>
        <dbReference type="ARBA" id="ARBA00022722"/>
    </source>
</evidence>
<keyword evidence="5" id="KW-0548">Nucleotidyltransferase</keyword>
<sequence>MGKGFAVVDLETTGLFPTKHDRIVEIGIVLMSPDGEIETRHETLVNPNRDMGAQHIHGIAAAAAARAPLFEQIAANVADLLDDRVPVAHNASFDSRFLGFQMAQAGLRVAEPERWLCTMRMSEGVSGYRRLAECCTAVGVELADAHSAAGDALATAQLLSVYMQTVSDRSYWDSWLASAGKYGPFAVDPSVRWIARTEIFEQDHSFVDRLVGSLTATRLGPQLNVDYLALLDRVLLDRVVSVSEASALEALAQEIGLTPDDVWLAHRAYFDGLVATAWEDHILTEAESTEIRSIGEILSINEDVVATSLAAAPTAPAPLMTSGFRLQPGDIVVLTGEMTKPREAWAEVLTELGLIVKNNVVKKTKLLVAADPDSLSGKARTARDYDITIVNEAGLEKLLDV</sequence>
<dbReference type="EMBL" id="JACHVP010000001">
    <property type="protein sequence ID" value="MBB2967218.1"/>
    <property type="molecule type" value="Genomic_DNA"/>
</dbReference>
<dbReference type="SUPFAM" id="SSF52113">
    <property type="entry name" value="BRCT domain"/>
    <property type="match status" value="1"/>
</dbReference>
<comment type="caution">
    <text evidence="5">The sequence shown here is derived from an EMBL/GenBank/DDBJ whole genome shotgun (WGS) entry which is preliminary data.</text>
</comment>
<reference evidence="5 6" key="1">
    <citation type="submission" date="2020-08" db="EMBL/GenBank/DDBJ databases">
        <title>Sequencing the genomes of 1000 actinobacteria strains.</title>
        <authorList>
            <person name="Klenk H.-P."/>
        </authorList>
    </citation>
    <scope>NUCLEOTIDE SEQUENCE [LARGE SCALE GENOMIC DNA]</scope>
    <source>
        <strain evidence="5 6">DSM 20146</strain>
    </source>
</reference>
<protein>
    <submittedName>
        <fullName evidence="5">DNA polymerase-3 subunit epsilon</fullName>
        <ecNumber evidence="5">2.7.7.7</ecNumber>
    </submittedName>
</protein>
<dbReference type="InterPro" id="IPR036420">
    <property type="entry name" value="BRCT_dom_sf"/>
</dbReference>
<feature type="domain" description="Exonuclease" evidence="4">
    <location>
        <begin position="4"/>
        <end position="168"/>
    </location>
</feature>
<evidence type="ECO:0000259" key="4">
    <source>
        <dbReference type="SMART" id="SM00479"/>
    </source>
</evidence>
<dbReference type="PANTHER" id="PTHR30231:SF4">
    <property type="entry name" value="PROTEIN NEN2"/>
    <property type="match status" value="1"/>
</dbReference>
<dbReference type="AlphaFoldDB" id="A0A7W4UWT9"/>
<keyword evidence="5" id="KW-0808">Transferase</keyword>
<keyword evidence="2" id="KW-0378">Hydrolase</keyword>
<dbReference type="SUPFAM" id="SSF53098">
    <property type="entry name" value="Ribonuclease H-like"/>
    <property type="match status" value="1"/>
</dbReference>